<feature type="compositionally biased region" description="Low complexity" evidence="2">
    <location>
        <begin position="1241"/>
        <end position="1268"/>
    </location>
</feature>
<accession>A0A9W6XUU1</accession>
<gene>
    <name evidence="3" type="ORF">Pfra01_001651900</name>
</gene>
<feature type="coiled-coil region" evidence="1">
    <location>
        <begin position="2296"/>
        <end position="2338"/>
    </location>
</feature>
<dbReference type="EMBL" id="BSXT01001879">
    <property type="protein sequence ID" value="GMF45738.1"/>
    <property type="molecule type" value="Genomic_DNA"/>
</dbReference>
<feature type="compositionally biased region" description="Polar residues" evidence="2">
    <location>
        <begin position="1496"/>
        <end position="1516"/>
    </location>
</feature>
<dbReference type="OrthoDB" id="2104158at2759"/>
<dbReference type="PANTHER" id="PTHR33487">
    <property type="entry name" value="CILIA- AND FLAGELLA-ASSOCIATED PROTEIN 54"/>
    <property type="match status" value="1"/>
</dbReference>
<proteinExistence type="predicted"/>
<evidence type="ECO:0000313" key="3">
    <source>
        <dbReference type="EMBL" id="GMF45738.1"/>
    </source>
</evidence>
<feature type="region of interest" description="Disordered" evidence="2">
    <location>
        <begin position="1496"/>
        <end position="1520"/>
    </location>
</feature>
<keyword evidence="1" id="KW-0175">Coiled coil</keyword>
<organism evidence="3 4">
    <name type="scientific">Phytophthora fragariaefolia</name>
    <dbReference type="NCBI Taxonomy" id="1490495"/>
    <lineage>
        <taxon>Eukaryota</taxon>
        <taxon>Sar</taxon>
        <taxon>Stramenopiles</taxon>
        <taxon>Oomycota</taxon>
        <taxon>Peronosporomycetes</taxon>
        <taxon>Peronosporales</taxon>
        <taxon>Peronosporaceae</taxon>
        <taxon>Phytophthora</taxon>
    </lineage>
</organism>
<name>A0A9W6XUU1_9STRA</name>
<dbReference type="PANTHER" id="PTHR33487:SF1">
    <property type="entry name" value="CILIA- AND FLAGELLA-ASSOCIATED PROTEIN 54"/>
    <property type="match status" value="1"/>
</dbReference>
<reference evidence="3" key="1">
    <citation type="submission" date="2023-04" db="EMBL/GenBank/DDBJ databases">
        <title>Phytophthora fragariaefolia NBRC 109709.</title>
        <authorList>
            <person name="Ichikawa N."/>
            <person name="Sato H."/>
            <person name="Tonouchi N."/>
        </authorList>
    </citation>
    <scope>NUCLEOTIDE SEQUENCE</scope>
    <source>
        <strain evidence="3">NBRC 109709</strain>
    </source>
</reference>
<comment type="caution">
    <text evidence="3">The sequence shown here is derived from an EMBL/GenBank/DDBJ whole genome shotgun (WGS) entry which is preliminary data.</text>
</comment>
<dbReference type="Pfam" id="PF14858">
    <property type="entry name" value="CFAP54_N"/>
    <property type="match status" value="1"/>
</dbReference>
<dbReference type="CDD" id="cd00063">
    <property type="entry name" value="FN3"/>
    <property type="match status" value="1"/>
</dbReference>
<evidence type="ECO:0000256" key="2">
    <source>
        <dbReference type="SAM" id="MobiDB-lite"/>
    </source>
</evidence>
<dbReference type="SUPFAM" id="SSF49265">
    <property type="entry name" value="Fibronectin type III"/>
    <property type="match status" value="1"/>
</dbReference>
<evidence type="ECO:0000313" key="4">
    <source>
        <dbReference type="Proteomes" id="UP001165121"/>
    </source>
</evidence>
<feature type="region of interest" description="Disordered" evidence="2">
    <location>
        <begin position="1396"/>
        <end position="1417"/>
    </location>
</feature>
<dbReference type="GO" id="GO:0060271">
    <property type="term" value="P:cilium assembly"/>
    <property type="evidence" value="ECO:0007669"/>
    <property type="project" value="TreeGrafter"/>
</dbReference>
<dbReference type="InterPro" id="IPR003961">
    <property type="entry name" value="FN3_dom"/>
</dbReference>
<evidence type="ECO:0000256" key="1">
    <source>
        <dbReference type="SAM" id="Coils"/>
    </source>
</evidence>
<feature type="coiled-coil region" evidence="1">
    <location>
        <begin position="840"/>
        <end position="867"/>
    </location>
</feature>
<dbReference type="InterPro" id="IPR036116">
    <property type="entry name" value="FN3_sf"/>
</dbReference>
<protein>
    <submittedName>
        <fullName evidence="3">Unnamed protein product</fullName>
    </submittedName>
</protein>
<feature type="region of interest" description="Disordered" evidence="2">
    <location>
        <begin position="1241"/>
        <end position="1290"/>
    </location>
</feature>
<keyword evidence="4" id="KW-1185">Reference proteome</keyword>
<dbReference type="Proteomes" id="UP001165121">
    <property type="component" value="Unassembled WGS sequence"/>
</dbReference>
<sequence length="2883" mass="319098">MVKGVGERIRIGSGGVPKASVPERGADDADVVVEQFTRELTAVLQLTREKQSKELISENFGGSSEDVANARKEVAFYGDLAQKLTPLVDRLATATPDQLTMAKKTELLLAFGDKFYHAQEYRAASMFFYEKILVLDEMKTKTQEEIVVVTNQIVLERILASSSPSMATRSRLEGQAYVRSLFGVAMCCFHVQKHCDGFIKHPGRLEKMIEALTLLRLGMEIAVSMESKFPGQFSWLTLNGSIFIYTIAKPLQALGFSREVVVYLKWCLLAIESAVALSTTKYIMWRLQLGSAICDCYEDSALKETVKSVQHFKSAVACAIYLQQIVLRLRKEEELDMPLPLEVQRILTLAETTSAMLAARMKAVAGHQPLTRSTIEAAFPAIQDQIRSAVDNMESLSREIKKKHSGQGTFILLSSISRPLMNESLSELFSFVLEIATPMLKPLLREDEELSSLLSVDINIFPLSFHLTVIWHCYQLGRPGDEMVLLVASARARLTSTSEVLLERDISIANSLLELFEALHEIQCSWQSWESLSDDERLESNARPIQHLPASGGVIPAPKLLIRLSKAMQDCAFHGDGTISRTNQELMMSVALQMWRELATPMLKELDSTDPSQISRPFARLTCELLLTIHFTFTAVKFEDLLLHGHVCLRLATLLSIRGKASRGSQVVRQCLERINSRRSELVNFASHFHSVADRNANPETTKLISKFSFTCSLNQLIDSNPLNDSSSEGANPRDCVGVQGTGSQFGGLHQDLCCLQLDLILLSYRLELQAATIVDSLPKTDSNASFGTPGISSKSSSMLSAAEIKLVDECDQNGYAKVLLNIQRLLHPHNSVRDRIIVADECIQLLQQLEHQEEKLCQQLVSAAKRISDASESVAPFAPIVISRSSSAITVKILEYRPSLPSLRKRRVEYYMVFAKATGVGTAVTLNSNHLAGTAAPVYPPCLDVTISGLLPNESYVFAVAAFDSKHELINTIGETSEPVVALNPLPLPMCYGYLAKACYETQLAGRASKAATYLYNAVVSNVCAERSSWMANPFYRQALKRDLVAQFPMPILNLCIQALLILCHNEPGDLERDGKLVTTFDLDAQPLTVTQTKVLEDSRKISMAIEIACAIDNMEAIRVLCFKGYRLLLPLLHLKGSCDGLTFAALVTFYKALHVIPCEKWDADTRIICARVAFELFRLAGETHSDISRATIPLVVGDGQNHTQLDQTYNSSLLHSEENDSFREVVALFKLINSIEANSSSSDVPVPAPVAAAPTPRGAKGAAAAAPKDKSQSNTPQATPRSAGESEKYEAGGMHSLVELLQAAGYDFVKVLTFLDQNCSFERRVIEFASKICGAVLSSGASETSQKIDKFLSSLKLTGDISNQFRVTLDSLGGGALLPEMKNVDSLDEATQLSARSDQESKISEMPVAERTAPDAPVGADDNYLYRWCGELFFVQSVLLYRTITKLCSAVSEVDTINGPNTEDCTYDLLHATDDNQNNANDASKVINTQEADMPQGNLSTEDNELPATQSDQSDVSERKQIDQRFGELLEKTAGCCKLFRLAKCWHGLQAAAQQLWNAILLAWIAPSQIGTSPVRLKHFSSCVDSLLDMLDTAVNATVDQKAAPETTTPVTISTPPAPASAELSMALSTVVYAATSALNIDQTWLAHLMAYSLRVFCSFKDWKSVVHKGSRYHALCGGTAEGSRFSEQNFPILLYAQQQILNHQEALLKTAKTELSTYVTAFQEQEAKKKKKKSRLVVEEVLSPEEISFRSTKLEMEQHIKDLVADRDLEREKLADIAGVYDDLSNTINKSHQALNTCHELVEKYRRLEKNVSGCINAHQYQDELLALRRQVIASYNRCVILSRQKRQKRLVCQALQEVGDFHLACADVKSAAKSWLETLDNAFSTLNAAGSWREVLAPPADQFLESSAGNSNKEKIAGDELWLGMQCCCALSKLIMLSSDIKLHKAIDYALMVAAIFTRFYGCSMPHPTKCFLFGSYRILGQFWPGRKLLNDPDRVFPFSLGITLVLVPEVLLQYDHQYATTAMPIIAGYEHIAEYYFEDSNHVANARRLRVEALVHCGRIQEAFQVLMNLLRGGTIPRNSIGVPVLDTAIFHDSKPILDESNRAALNWLVSLRAEQTHSSLKKYYNEALVGYILVTILRLFVALARHESCYDRDAAITRSAAKKLAQSMLLLIESSETRGPGKPDEAELTDHSPRSVSWEQLQRHRIRAEMHLQLSYLSFCEGEWSSSRSSAMDAISEYNAIPYGSEHQLRLELDQKLRFSLVLGRGTLVAKCRAQAVACLLAQAHYHEAFEEAETAIKEAKDTGEEHLRQHLESLRLQAKVFLGERETAEDELIVLREQILASHTSVSLSYVHTLQALSSLLRSKALLPFQIHALNTGYQRLTEAEHVLDNLLEHDGWVGVCSEPHQLAKRLNLYRPGIPEFVQVHTDLAQMLLECPLSSDTENVQTRQEKAFRSVDNGLRALEHTTQRMSTTKARLLLLKGVLLSKTLYTATAQPQIDANNLEKQFEECAGAFADSIKSSIEGGYDRQFVRLALIELVNLFGQKLIPGKEDAHVQAAFHYLNLALEVQKHEVVLFDTLEIQNGTITSVDKLPPSVSASINTQTETKDDTSASLPTSSKAPDVAAIVNFFVRLLRMQHILPVGTTALQDTCGLLHSFLMQYHSTYARMACLTALPPVPSSDPEIPAGMVCALWGQDLAPAFASGVSDSTHNDKVTFYFTLGTTKVTIAENSPAAGNTGAIARIEKFASSPLLSKRGNVKRKVVQHLKSAISKLRAQMEDEDSILIDRNAFTKVFHLLLREVQQLFRGTPQSNGGNSQDTVIAAEDTSSLSLQDTFGNSISVECSLNMVRCVEDLLSINKGANVADNELCYFLRDLLE</sequence>
<dbReference type="InterPro" id="IPR027912">
    <property type="entry name" value="CFAP54"/>
</dbReference>